<keyword evidence="1" id="KW-0472">Membrane</keyword>
<evidence type="ECO:0000313" key="3">
    <source>
        <dbReference type="Proteomes" id="UP000629025"/>
    </source>
</evidence>
<name>A0ABQ1KM54_9GAMM</name>
<dbReference type="RefSeq" id="WP_188749829.1">
    <property type="nucleotide sequence ID" value="NZ_BMIJ01000006.1"/>
</dbReference>
<dbReference type="Pfam" id="PF07963">
    <property type="entry name" value="N_methyl"/>
    <property type="match status" value="1"/>
</dbReference>
<keyword evidence="3" id="KW-1185">Reference proteome</keyword>
<evidence type="ECO:0008006" key="4">
    <source>
        <dbReference type="Google" id="ProtNLM"/>
    </source>
</evidence>
<dbReference type="InterPro" id="IPR045584">
    <property type="entry name" value="Pilin-like"/>
</dbReference>
<reference evidence="3" key="1">
    <citation type="journal article" date="2019" name="Int. J. Syst. Evol. Microbiol.">
        <title>The Global Catalogue of Microorganisms (GCM) 10K type strain sequencing project: providing services to taxonomists for standard genome sequencing and annotation.</title>
        <authorList>
            <consortium name="The Broad Institute Genomics Platform"/>
            <consortium name="The Broad Institute Genome Sequencing Center for Infectious Disease"/>
            <person name="Wu L."/>
            <person name="Ma J."/>
        </authorList>
    </citation>
    <scope>NUCLEOTIDE SEQUENCE [LARGE SCALE GENOMIC DNA]</scope>
    <source>
        <strain evidence="3">CGMCC 1.15341</strain>
    </source>
</reference>
<comment type="caution">
    <text evidence="2">The sequence shown here is derived from an EMBL/GenBank/DDBJ whole genome shotgun (WGS) entry which is preliminary data.</text>
</comment>
<dbReference type="InterPro" id="IPR012902">
    <property type="entry name" value="N_methyl_site"/>
</dbReference>
<evidence type="ECO:0000256" key="1">
    <source>
        <dbReference type="SAM" id="Phobius"/>
    </source>
</evidence>
<dbReference type="NCBIfam" id="TIGR02532">
    <property type="entry name" value="IV_pilin_GFxxxE"/>
    <property type="match status" value="1"/>
</dbReference>
<dbReference type="EMBL" id="BMIJ01000006">
    <property type="protein sequence ID" value="GGC02063.1"/>
    <property type="molecule type" value="Genomic_DNA"/>
</dbReference>
<evidence type="ECO:0000313" key="2">
    <source>
        <dbReference type="EMBL" id="GGC02063.1"/>
    </source>
</evidence>
<accession>A0ABQ1KM54</accession>
<keyword evidence="1" id="KW-0812">Transmembrane</keyword>
<dbReference type="SUPFAM" id="SSF54523">
    <property type="entry name" value="Pili subunits"/>
    <property type="match status" value="1"/>
</dbReference>
<organism evidence="2 3">
    <name type="scientific">Marinobacterium zhoushanense</name>
    <dbReference type="NCBI Taxonomy" id="1679163"/>
    <lineage>
        <taxon>Bacteria</taxon>
        <taxon>Pseudomonadati</taxon>
        <taxon>Pseudomonadota</taxon>
        <taxon>Gammaproteobacteria</taxon>
        <taxon>Oceanospirillales</taxon>
        <taxon>Oceanospirillaceae</taxon>
        <taxon>Marinobacterium</taxon>
    </lineage>
</organism>
<sequence length="244" mass="28035">MKKRRSQGFTLIELLIALVLTGLVMMLLFSSLRIGSRSWDAVDRQQQLSEQYQLQMLLRRLVTQARNDRVSDANGVIQVAFRGERHQLVFIAPRELSGSGDNLLWYRLYLAEATTERPQALMLETKTYSNTGLVDWDLLFDPSPQFDEQGEEISPPKQYELRIVGEGSLEFRYLSYDESQFEQETELWVEEPRLPNLVTIKLENDALAQEARGLGDGVRIEPLSAAWNELSVALQEYTYGVRTD</sequence>
<dbReference type="PROSITE" id="PS00409">
    <property type="entry name" value="PROKAR_NTER_METHYL"/>
    <property type="match status" value="1"/>
</dbReference>
<gene>
    <name evidence="2" type="ORF">GCM10011352_30330</name>
</gene>
<keyword evidence="1" id="KW-1133">Transmembrane helix</keyword>
<feature type="transmembrane region" description="Helical" evidence="1">
    <location>
        <begin position="12"/>
        <end position="32"/>
    </location>
</feature>
<proteinExistence type="predicted"/>
<dbReference type="Proteomes" id="UP000629025">
    <property type="component" value="Unassembled WGS sequence"/>
</dbReference>
<protein>
    <recommendedName>
        <fullName evidence="4">Prepilin-type N-terminal cleavage/methylation domain-containing protein</fullName>
    </recommendedName>
</protein>